<feature type="compositionally biased region" description="Low complexity" evidence="12">
    <location>
        <begin position="299"/>
        <end position="331"/>
    </location>
</feature>
<comment type="function">
    <text evidence="1 11">Catalyzes the synthesis of alpha-ribazole-5'-phosphate from nicotinate mononucleotide (NAMN) and 5,6-dimethylbenzimidazole (DMB).</text>
</comment>
<evidence type="ECO:0000256" key="6">
    <source>
        <dbReference type="ARBA" id="ARBA00022573"/>
    </source>
</evidence>
<dbReference type="NCBIfam" id="NF000996">
    <property type="entry name" value="PRK00105.1"/>
    <property type="match status" value="1"/>
</dbReference>
<dbReference type="Pfam" id="PF02277">
    <property type="entry name" value="DBI_PRT"/>
    <property type="match status" value="1"/>
</dbReference>
<dbReference type="UniPathway" id="UPA00061">
    <property type="reaction ID" value="UER00516"/>
</dbReference>
<accession>A0A370H2F2</accession>
<dbReference type="GO" id="GO:0043752">
    <property type="term" value="F:adenosylcobinamide kinase activity"/>
    <property type="evidence" value="ECO:0007669"/>
    <property type="project" value="InterPro"/>
</dbReference>
<dbReference type="InterPro" id="IPR003203">
    <property type="entry name" value="CobU/CobP"/>
</dbReference>
<feature type="region of interest" description="Disordered" evidence="12">
    <location>
        <begin position="291"/>
        <end position="331"/>
    </location>
</feature>
<dbReference type="Gene3D" id="3.40.50.300">
    <property type="entry name" value="P-loop containing nucleotide triphosphate hydrolases"/>
    <property type="match status" value="1"/>
</dbReference>
<feature type="region of interest" description="Disordered" evidence="12">
    <location>
        <begin position="210"/>
        <end position="261"/>
    </location>
</feature>
<dbReference type="UniPathway" id="UPA00148">
    <property type="reaction ID" value="UER00236"/>
</dbReference>
<evidence type="ECO:0000256" key="5">
    <source>
        <dbReference type="ARBA" id="ARBA00015486"/>
    </source>
</evidence>
<dbReference type="CDD" id="cd00544">
    <property type="entry name" value="CobU"/>
    <property type="match status" value="1"/>
</dbReference>
<dbReference type="InterPro" id="IPR003200">
    <property type="entry name" value="Nict_dMeBzImd_PRibTrfase"/>
</dbReference>
<evidence type="ECO:0000256" key="10">
    <source>
        <dbReference type="ARBA" id="ARBA00047340"/>
    </source>
</evidence>
<sequence length="733" mass="72061">MRTLVLGGARSGKSAFAEELAGRAGAVRYVATAVVDPADADFAERVAAHRVRRPGVWNVVEGDPVAVLADPAPVTLIDDLGTWLTGRIDARAAWESPRGTVQPDADALVAAVTGYGRRLVIVSPEVGLGVVPATKSGRLFQDEIGELNQRIAAVCDEVYLVVAGIPTRIKGAGVPGGVGDSQSTAAAASGAVAAGASAVGGAVVAGASAAGRSDTDSATVDRASAGGPDTSAPAAGAGSAAGSAAAGSGAAATPAAAGGSSDAIATPGAAGPDSSAAATSAAAARGSEVIATPGAVGPDSSAAEASSPDSDETSSSSHAENGSAAAKTDAASPAAVVSVDAAAAELGAGPRTTEAGVAVGSASAGEFDHIAEFSGAAPEFGPVATPDARLRGEAEARQLELTKPAGALGRLETLGNWIAACQGGCPPRQFERARVVVFAGDHGVARHGVSAYPSAVTGQMVANFLAGGAAVNALARLADASVRVVDIAVEGDTDPAVSRYKVRRSSGSIDREDALSETEVRAALAAGKAIADEEIDGGADLLIAGDMGIGNTTPATVLIATLTDTEPVLAVGRGTGVDDAGWMRKAAAVRDAMWRARTHRYDPVALLRVAGGADLAAAAGYLAQAAARRTPVILDGLVVTAAALLADMLAPGARAWWVAGHRSTEPAHAQALTRLSLEPLVDLEMRLGEGSGALTALPILRAAVAALADMSTFAAAGVSTAAETAPAPSEVAP</sequence>
<comment type="caution">
    <text evidence="13">The sequence shown here is derived from an EMBL/GenBank/DDBJ whole genome shotgun (WGS) entry which is preliminary data.</text>
</comment>
<dbReference type="CDD" id="cd02439">
    <property type="entry name" value="DMB-PRT_CobT"/>
    <property type="match status" value="1"/>
</dbReference>
<keyword evidence="8 11" id="KW-0808">Transferase</keyword>
<dbReference type="Proteomes" id="UP000255355">
    <property type="component" value="Unassembled WGS sequence"/>
</dbReference>
<dbReference type="Gene3D" id="3.40.50.10210">
    <property type="match status" value="1"/>
</dbReference>
<proteinExistence type="inferred from homology"/>
<feature type="active site" description="Proton acceptor" evidence="11">
    <location>
        <position position="689"/>
    </location>
</feature>
<comment type="catalytic activity">
    <reaction evidence="10 11">
        <text>5,6-dimethylbenzimidazole + nicotinate beta-D-ribonucleotide = alpha-ribazole 5'-phosphate + nicotinate + H(+)</text>
        <dbReference type="Rhea" id="RHEA:11196"/>
        <dbReference type="ChEBI" id="CHEBI:15378"/>
        <dbReference type="ChEBI" id="CHEBI:15890"/>
        <dbReference type="ChEBI" id="CHEBI:32544"/>
        <dbReference type="ChEBI" id="CHEBI:57502"/>
        <dbReference type="ChEBI" id="CHEBI:57918"/>
        <dbReference type="EC" id="2.4.2.21"/>
    </reaction>
</comment>
<dbReference type="GO" id="GO:0016779">
    <property type="term" value="F:nucleotidyltransferase activity"/>
    <property type="evidence" value="ECO:0007669"/>
    <property type="project" value="UniProtKB-KW"/>
</dbReference>
<evidence type="ECO:0000256" key="1">
    <source>
        <dbReference type="ARBA" id="ARBA00002197"/>
    </source>
</evidence>
<dbReference type="SUPFAM" id="SSF52540">
    <property type="entry name" value="P-loop containing nucleoside triphosphate hydrolases"/>
    <property type="match status" value="1"/>
</dbReference>
<dbReference type="EC" id="2.4.2.21" evidence="4 11"/>
<dbReference type="InterPro" id="IPR027417">
    <property type="entry name" value="P-loop_NTPase"/>
</dbReference>
<dbReference type="STRING" id="1210089.GCA_001613165_05260"/>
<evidence type="ECO:0000256" key="3">
    <source>
        <dbReference type="ARBA" id="ARBA00007110"/>
    </source>
</evidence>
<dbReference type="PANTHER" id="PTHR43463:SF1">
    <property type="entry name" value="NICOTINATE-NUCLEOTIDE--DIMETHYLBENZIMIDAZOLE PHOSPHORIBOSYLTRANSFERASE"/>
    <property type="match status" value="1"/>
</dbReference>
<feature type="compositionally biased region" description="Low complexity" evidence="12">
    <location>
        <begin position="223"/>
        <end position="261"/>
    </location>
</feature>
<dbReference type="InterPro" id="IPR023195">
    <property type="entry name" value="Nict_dMeBzImd_PRibTrfase_N"/>
</dbReference>
<evidence type="ECO:0000256" key="2">
    <source>
        <dbReference type="ARBA" id="ARBA00005049"/>
    </source>
</evidence>
<keyword evidence="6 11" id="KW-0169">Cobalamin biosynthesis</keyword>
<evidence type="ECO:0000256" key="11">
    <source>
        <dbReference type="HAMAP-Rule" id="MF_00230"/>
    </source>
</evidence>
<keyword evidence="7 11" id="KW-0328">Glycosyltransferase</keyword>
<keyword evidence="13" id="KW-0548">Nucleotidyltransferase</keyword>
<dbReference type="InterPro" id="IPR017846">
    <property type="entry name" value="Nict_dMeBzImd_PRibTrfase_bact"/>
</dbReference>
<dbReference type="GO" id="GO:0008939">
    <property type="term" value="F:nicotinate-nucleotide-dimethylbenzimidazole phosphoribosyltransferase activity"/>
    <property type="evidence" value="ECO:0007669"/>
    <property type="project" value="UniProtKB-UniRule"/>
</dbReference>
<dbReference type="PANTHER" id="PTHR43463">
    <property type="entry name" value="NICOTINATE-NUCLEOTIDE--DIMETHYLBENZIMIDAZOLE PHOSPHORIBOSYLTRANSFERASE"/>
    <property type="match status" value="1"/>
</dbReference>
<dbReference type="GO" id="GO:0009236">
    <property type="term" value="P:cobalamin biosynthetic process"/>
    <property type="evidence" value="ECO:0007669"/>
    <property type="project" value="UniProtKB-UniRule"/>
</dbReference>
<dbReference type="Gene3D" id="1.10.1610.10">
    <property type="match status" value="1"/>
</dbReference>
<evidence type="ECO:0000256" key="12">
    <source>
        <dbReference type="SAM" id="MobiDB-lite"/>
    </source>
</evidence>
<dbReference type="EMBL" id="QQAZ01000006">
    <property type="protein sequence ID" value="RDI50007.1"/>
    <property type="molecule type" value="Genomic_DNA"/>
</dbReference>
<evidence type="ECO:0000313" key="13">
    <source>
        <dbReference type="EMBL" id="RDI50007.1"/>
    </source>
</evidence>
<reference evidence="13 14" key="1">
    <citation type="submission" date="2018-07" db="EMBL/GenBank/DDBJ databases">
        <title>Genomic Encyclopedia of Type Strains, Phase IV (KMG-IV): sequencing the most valuable type-strain genomes for metagenomic binning, comparative biology and taxonomic classification.</title>
        <authorList>
            <person name="Goeker M."/>
        </authorList>
    </citation>
    <scope>NUCLEOTIDE SEQUENCE [LARGE SCALE GENOMIC DNA]</scope>
    <source>
        <strain evidence="13 14">DSM 44952</strain>
    </source>
</reference>
<evidence type="ECO:0000256" key="8">
    <source>
        <dbReference type="ARBA" id="ARBA00022679"/>
    </source>
</evidence>
<dbReference type="NCBIfam" id="TIGR03160">
    <property type="entry name" value="cobT_DBIPRT"/>
    <property type="match status" value="1"/>
</dbReference>
<evidence type="ECO:0000256" key="4">
    <source>
        <dbReference type="ARBA" id="ARBA00011991"/>
    </source>
</evidence>
<keyword evidence="14" id="KW-1185">Reference proteome</keyword>
<name>A0A370H2F2_9NOCA</name>
<protein>
    <recommendedName>
        <fullName evidence="5 11">Nicotinate-nucleotide--dimethylbenzimidazole phosphoribosyltransferase</fullName>
        <shortName evidence="11">NN:DBI PRT</shortName>
        <ecNumber evidence="4 11">2.4.2.21</ecNumber>
    </recommendedName>
    <alternativeName>
        <fullName evidence="9 11">N(1)-alpha-phosphoribosyltransferase</fullName>
    </alternativeName>
</protein>
<evidence type="ECO:0000256" key="9">
    <source>
        <dbReference type="ARBA" id="ARBA00030686"/>
    </source>
</evidence>
<comment type="pathway">
    <text evidence="2 11">Nucleoside biosynthesis; alpha-ribazole biosynthesis; alpha-ribazole from 5,6-dimethylbenzimidazole: step 1/2.</text>
</comment>
<keyword evidence="13" id="KW-0418">Kinase</keyword>
<organism evidence="13 14">
    <name type="scientific">Nocardia mexicana</name>
    <dbReference type="NCBI Taxonomy" id="279262"/>
    <lineage>
        <taxon>Bacteria</taxon>
        <taxon>Bacillati</taxon>
        <taxon>Actinomycetota</taxon>
        <taxon>Actinomycetes</taxon>
        <taxon>Mycobacteriales</taxon>
        <taxon>Nocardiaceae</taxon>
        <taxon>Nocardia</taxon>
    </lineage>
</organism>
<dbReference type="InterPro" id="IPR036087">
    <property type="entry name" value="Nict_dMeBzImd_PRibTrfase_sf"/>
</dbReference>
<gene>
    <name evidence="11" type="primary">cobT</name>
    <name evidence="13" type="ORF">DFR68_106445</name>
</gene>
<dbReference type="AlphaFoldDB" id="A0A370H2F2"/>
<dbReference type="Pfam" id="PF02283">
    <property type="entry name" value="CobU"/>
    <property type="match status" value="1"/>
</dbReference>
<dbReference type="HAMAP" id="MF_00230">
    <property type="entry name" value="CobT"/>
    <property type="match status" value="1"/>
</dbReference>
<dbReference type="GO" id="GO:0000166">
    <property type="term" value="F:nucleotide binding"/>
    <property type="evidence" value="ECO:0007669"/>
    <property type="project" value="InterPro"/>
</dbReference>
<dbReference type="SUPFAM" id="SSF52733">
    <property type="entry name" value="Nicotinate mononucleotide:5,6-dimethylbenzimidazole phosphoribosyltransferase (CobT)"/>
    <property type="match status" value="1"/>
</dbReference>
<comment type="similarity">
    <text evidence="3 11">Belongs to the CobT family.</text>
</comment>
<evidence type="ECO:0000256" key="7">
    <source>
        <dbReference type="ARBA" id="ARBA00022676"/>
    </source>
</evidence>
<evidence type="ECO:0000313" key="14">
    <source>
        <dbReference type="Proteomes" id="UP000255355"/>
    </source>
</evidence>